<keyword evidence="3" id="KW-1185">Reference proteome</keyword>
<dbReference type="EMBL" id="JBHRZT010000072">
    <property type="protein sequence ID" value="MFC3885460.1"/>
    <property type="molecule type" value="Genomic_DNA"/>
</dbReference>
<keyword evidence="2" id="KW-0378">Hydrolase</keyword>
<feature type="domain" description="Rhamnogalacturonase A/B/Epimerase-like pectate lyase" evidence="1">
    <location>
        <begin position="120"/>
        <end position="308"/>
    </location>
</feature>
<dbReference type="SUPFAM" id="SSF51126">
    <property type="entry name" value="Pectin lyase-like"/>
    <property type="match status" value="1"/>
</dbReference>
<dbReference type="PANTHER" id="PTHR31339:SF9">
    <property type="entry name" value="PLASMIN AND FIBRONECTIN-BINDING PROTEIN A"/>
    <property type="match status" value="1"/>
</dbReference>
<dbReference type="InterPro" id="IPR012334">
    <property type="entry name" value="Pectin_lyas_fold"/>
</dbReference>
<evidence type="ECO:0000313" key="3">
    <source>
        <dbReference type="Proteomes" id="UP001595752"/>
    </source>
</evidence>
<dbReference type="PANTHER" id="PTHR31339">
    <property type="entry name" value="PECTIN LYASE-RELATED"/>
    <property type="match status" value="1"/>
</dbReference>
<accession>A0ABV8B6B5</accession>
<protein>
    <submittedName>
        <fullName evidence="2">Glycosyl hydrolase family 28-related protein</fullName>
    </submittedName>
</protein>
<dbReference type="RefSeq" id="WP_377917884.1">
    <property type="nucleotide sequence ID" value="NZ_JBHRZT010000072.1"/>
</dbReference>
<dbReference type="Proteomes" id="UP001595752">
    <property type="component" value="Unassembled WGS sequence"/>
</dbReference>
<name>A0ABV8B6B5_9BACI</name>
<gene>
    <name evidence="2" type="ORF">ACFOU2_19035</name>
</gene>
<dbReference type="Pfam" id="PF12708">
    <property type="entry name" value="Pect-lyase_RHGA_epim"/>
    <property type="match status" value="1"/>
</dbReference>
<comment type="caution">
    <text evidence="2">The sequence shown here is derived from an EMBL/GenBank/DDBJ whole genome shotgun (WGS) entry which is preliminary data.</text>
</comment>
<dbReference type="SMART" id="SM00710">
    <property type="entry name" value="PbH1"/>
    <property type="match status" value="6"/>
</dbReference>
<dbReference type="InterPro" id="IPR006626">
    <property type="entry name" value="PbH1"/>
</dbReference>
<organism evidence="2 3">
    <name type="scientific">Bacillus songklensis</name>
    <dbReference type="NCBI Taxonomy" id="1069116"/>
    <lineage>
        <taxon>Bacteria</taxon>
        <taxon>Bacillati</taxon>
        <taxon>Bacillota</taxon>
        <taxon>Bacilli</taxon>
        <taxon>Bacillales</taxon>
        <taxon>Bacillaceae</taxon>
        <taxon>Bacillus</taxon>
    </lineage>
</organism>
<reference evidence="3" key="1">
    <citation type="journal article" date="2019" name="Int. J. Syst. Evol. Microbiol.">
        <title>The Global Catalogue of Microorganisms (GCM) 10K type strain sequencing project: providing services to taxonomists for standard genome sequencing and annotation.</title>
        <authorList>
            <consortium name="The Broad Institute Genomics Platform"/>
            <consortium name="The Broad Institute Genome Sequencing Center for Infectious Disease"/>
            <person name="Wu L."/>
            <person name="Ma J."/>
        </authorList>
    </citation>
    <scope>NUCLEOTIDE SEQUENCE [LARGE SCALE GENOMIC DNA]</scope>
    <source>
        <strain evidence="3">CCUG 61889</strain>
    </source>
</reference>
<dbReference type="InterPro" id="IPR051801">
    <property type="entry name" value="GH28_Enzymes"/>
</dbReference>
<dbReference type="GO" id="GO:0016787">
    <property type="term" value="F:hydrolase activity"/>
    <property type="evidence" value="ECO:0007669"/>
    <property type="project" value="UniProtKB-KW"/>
</dbReference>
<evidence type="ECO:0000313" key="2">
    <source>
        <dbReference type="EMBL" id="MFC3885460.1"/>
    </source>
</evidence>
<sequence length="575" mass="63657">MLYLDKKHDPRKNSKLISEIVGKEQDINDMIEETDRLFLQCSMNNPGHTDQQNQLPPLSMFSIFKHLPKRITRFLLAVPANDNTQPSDTSVDGQGNVYPEWKELLDKEYTHLLSKINREVNVQDYGAVGDGKTDNTEAFKKAIGNGRVKVHVPAGVFITKGIRLPSWTYLVGEGKGVTMIKLHDDAPKGTRLVTNANHSRGNRNIVVQGMSLDWNVERLGNAAKTSTWGNHSSCLTFAHVSFGWVKDVEGINPGLHCFDVSSTLYNYSGDGYRARRGSKYVWLDNVNGYGFGDDGITTHHSDHIFISNSHMCDPSGRAHHKGASNSNGIEIDDGSRNVWLVHNSTARCFGGVEIKAHHNSSAASNVQIIGHLSMNDNRSYNLRHIGHHKSTDPESKTAYNIKATKIIAIAPVYSDLYKESTPRGLVVSAYKNVVINNFILIGDPDYDYKGNPVIAIQYRARNVVLNNVTIKNFKKAGVDIKVFGGEQRADNIHIHNAAICRSTRQAVDIGPGIQSIEINHVRALGENGRYGLKASNTQTNISGFHAEGYEIPYCIAEKDRKTTANDTVCSAILGR</sequence>
<dbReference type="Gene3D" id="2.160.20.10">
    <property type="entry name" value="Single-stranded right-handed beta-helix, Pectin lyase-like"/>
    <property type="match status" value="1"/>
</dbReference>
<proteinExistence type="predicted"/>
<dbReference type="InterPro" id="IPR011050">
    <property type="entry name" value="Pectin_lyase_fold/virulence"/>
</dbReference>
<evidence type="ECO:0000259" key="1">
    <source>
        <dbReference type="Pfam" id="PF12708"/>
    </source>
</evidence>
<dbReference type="InterPro" id="IPR024535">
    <property type="entry name" value="RHGA/B-epi-like_pectate_lyase"/>
</dbReference>